<dbReference type="InterPro" id="IPR032675">
    <property type="entry name" value="LRR_dom_sf"/>
</dbReference>
<evidence type="ECO:0000313" key="2">
    <source>
        <dbReference type="EMBL" id="TFY72832.1"/>
    </source>
</evidence>
<dbReference type="STRING" id="205917.A0A4Y9ZE15"/>
<proteinExistence type="predicted"/>
<gene>
    <name evidence="2" type="ORF">EVG20_g195</name>
</gene>
<dbReference type="EMBL" id="SEOQ01000004">
    <property type="protein sequence ID" value="TFY72832.1"/>
    <property type="molecule type" value="Genomic_DNA"/>
</dbReference>
<evidence type="ECO:0000256" key="1">
    <source>
        <dbReference type="SAM" id="MobiDB-lite"/>
    </source>
</evidence>
<dbReference type="Gene3D" id="3.80.10.10">
    <property type="entry name" value="Ribonuclease Inhibitor"/>
    <property type="match status" value="1"/>
</dbReference>
<dbReference type="Proteomes" id="UP000298327">
    <property type="component" value="Unassembled WGS sequence"/>
</dbReference>
<dbReference type="SUPFAM" id="SSF52047">
    <property type="entry name" value="RNI-like"/>
    <property type="match status" value="1"/>
</dbReference>
<feature type="region of interest" description="Disordered" evidence="1">
    <location>
        <begin position="1049"/>
        <end position="1068"/>
    </location>
</feature>
<organism evidence="2 3">
    <name type="scientific">Dentipellis fragilis</name>
    <dbReference type="NCBI Taxonomy" id="205917"/>
    <lineage>
        <taxon>Eukaryota</taxon>
        <taxon>Fungi</taxon>
        <taxon>Dikarya</taxon>
        <taxon>Basidiomycota</taxon>
        <taxon>Agaricomycotina</taxon>
        <taxon>Agaricomycetes</taxon>
        <taxon>Russulales</taxon>
        <taxon>Hericiaceae</taxon>
        <taxon>Dentipellis</taxon>
    </lineage>
</organism>
<keyword evidence="3" id="KW-1185">Reference proteome</keyword>
<comment type="caution">
    <text evidence="2">The sequence shown here is derived from an EMBL/GenBank/DDBJ whole genome shotgun (WGS) entry which is preliminary data.</text>
</comment>
<accession>A0A4Y9ZE15</accession>
<evidence type="ECO:0000313" key="3">
    <source>
        <dbReference type="Proteomes" id="UP000298327"/>
    </source>
</evidence>
<sequence>MHAHFSLLLDTRGIMDYRNPCIDLKNPCYSPLEPASVFLTNLASEFSTPPQSRDQYLFSFLARLLYPSNSKGSNETFMGWPLKHPENSFTQELLSQSQTSTTDSDSDSTAAAPCLNAYSTCASPASGFPVKRRASDLNPDTVFSTQRIPWSESTTYSDLHGPSKRMRSSQSINQSSFEVTKASPLILQRDFSALPGIPETPELDLTFASEASDSLDRPRGSREGSRLCDAVEGLGYQDYGDLVSRLDGLLPGTGVKAKLLESGVVNYQRVADLLASGGHLTGDVLRLLRKSNIQRLDLSASVIEESNRIDTLHVLGSPNAFRNVKILLLDGASIEAYDLTHIHHLPQLQSLNICDTNVGNEAVYHVVALRPTLTELLISGNPGIDDDAIPAFILLRGLVRLSLAGTSVTMKGLRRLVLTFREDDPDRMLDLDIPAECEQYLYDLEDQYLLCPRPPFITDPAVCEHLTVAALKRNLAEHAARNPEIDVNGSKAQLMLRLQELLEVRKADLLVREMVWKSGEDEVHRGARCLRDVRGERGEADHGGCGEVVEVSRRADVCTRARPRIASQHPAESRLLQAAPADHLGAQLIRRVPPRHPRPAPYTRYEISQLTLQGTATASYPASIGQVCYRFGIRACTQPSGRGWHSSLSELEPSIPAATCFSDSARRSSGAPWPVEEESPLQRLPSHCGTSFRASSDAGSRALAIQMTSCKLMSRAALASTPHNMGEAKIASVRMTGDRVQLALSVFAYCCSALTQISSAMPQLVRITHHAWFPFRALYFLPSVTVSKLGHEHEHLADLGIPISRTSCARAEPSLHISISDSTAREAWLGSSPCNPLALAFASAPLLRAVHCTLYLQSFREGATRTCSVSSDIPARGMRHDSPEFSSSSVPPVLLMLMLMLMSMRRAQGASGDSHHGPRVHKTPRAYTRRHRVQARLRLLFVVAPTLGVWVPVALATGGGGRGTCAACVLGALPSRTYTSSVVLQVAHAYICSSIAQAACRFPVSPSLQASGFRLQAHLGIDREIRRSAARKTSRYRALEPRPRPSHWHFSGFPPSVGTSAPEHGHGHEREREYYYLLPGAIMGFGSGDLRGSEPGPGTGMLA</sequence>
<protein>
    <submittedName>
        <fullName evidence="2">Uncharacterized protein</fullName>
    </submittedName>
</protein>
<reference evidence="2 3" key="1">
    <citation type="submission" date="2019-02" db="EMBL/GenBank/DDBJ databases">
        <title>Genome sequencing of the rare red list fungi Dentipellis fragilis.</title>
        <authorList>
            <person name="Buettner E."/>
            <person name="Kellner H."/>
        </authorList>
    </citation>
    <scope>NUCLEOTIDE SEQUENCE [LARGE SCALE GENOMIC DNA]</scope>
    <source>
        <strain evidence="2 3">DSM 105465</strain>
    </source>
</reference>
<dbReference type="OrthoDB" id="120976at2759"/>
<dbReference type="AlphaFoldDB" id="A0A4Y9ZE15"/>
<name>A0A4Y9ZE15_9AGAM</name>